<dbReference type="InterPro" id="IPR028082">
    <property type="entry name" value="Peripla_BP_I"/>
</dbReference>
<dbReference type="Gene3D" id="3.40.50.2300">
    <property type="match status" value="2"/>
</dbReference>
<evidence type="ECO:0000313" key="7">
    <source>
        <dbReference type="Proteomes" id="UP001371305"/>
    </source>
</evidence>
<evidence type="ECO:0000313" key="6">
    <source>
        <dbReference type="EMBL" id="MEK7949416.1"/>
    </source>
</evidence>
<organism evidence="6 7">
    <name type="scientific">Luteolibacter soli</name>
    <dbReference type="NCBI Taxonomy" id="3135280"/>
    <lineage>
        <taxon>Bacteria</taxon>
        <taxon>Pseudomonadati</taxon>
        <taxon>Verrucomicrobiota</taxon>
        <taxon>Verrucomicrobiia</taxon>
        <taxon>Verrucomicrobiales</taxon>
        <taxon>Verrucomicrobiaceae</taxon>
        <taxon>Luteolibacter</taxon>
    </lineage>
</organism>
<proteinExistence type="predicted"/>
<dbReference type="PRINTS" id="PR00035">
    <property type="entry name" value="HTHGNTR"/>
</dbReference>
<evidence type="ECO:0000259" key="5">
    <source>
        <dbReference type="Pfam" id="PF13377"/>
    </source>
</evidence>
<evidence type="ECO:0000256" key="3">
    <source>
        <dbReference type="ARBA" id="ARBA00023163"/>
    </source>
</evidence>
<evidence type="ECO:0000259" key="4">
    <source>
        <dbReference type="Pfam" id="PF00392"/>
    </source>
</evidence>
<dbReference type="InterPro" id="IPR036390">
    <property type="entry name" value="WH_DNA-bd_sf"/>
</dbReference>
<dbReference type="Gene3D" id="1.10.10.10">
    <property type="entry name" value="Winged helix-like DNA-binding domain superfamily/Winged helix DNA-binding domain"/>
    <property type="match status" value="1"/>
</dbReference>
<dbReference type="InterPro" id="IPR000524">
    <property type="entry name" value="Tscrpt_reg_HTH_GntR"/>
</dbReference>
<dbReference type="PANTHER" id="PTHR30146:SF138">
    <property type="entry name" value="TRANSCRIPTIONAL REGULATORY PROTEIN"/>
    <property type="match status" value="1"/>
</dbReference>
<dbReference type="EMBL" id="JBBUKT010000001">
    <property type="protein sequence ID" value="MEK7949416.1"/>
    <property type="molecule type" value="Genomic_DNA"/>
</dbReference>
<evidence type="ECO:0000256" key="2">
    <source>
        <dbReference type="ARBA" id="ARBA00023125"/>
    </source>
</evidence>
<gene>
    <name evidence="6" type="ORF">WKV53_02855</name>
</gene>
<keyword evidence="7" id="KW-1185">Reference proteome</keyword>
<dbReference type="Proteomes" id="UP001371305">
    <property type="component" value="Unassembled WGS sequence"/>
</dbReference>
<reference evidence="6 7" key="1">
    <citation type="submission" date="2024-04" db="EMBL/GenBank/DDBJ databases">
        <title>Luteolibacter sp. isolated from soil.</title>
        <authorList>
            <person name="An J."/>
        </authorList>
    </citation>
    <scope>NUCLEOTIDE SEQUENCE [LARGE SCALE GENOMIC DNA]</scope>
    <source>
        <strain evidence="6 7">Y139</strain>
    </source>
</reference>
<feature type="domain" description="HTH gntR-type" evidence="4">
    <location>
        <begin position="11"/>
        <end position="61"/>
    </location>
</feature>
<feature type="domain" description="Transcriptional regulator LacI/GalR-like sensor" evidence="5">
    <location>
        <begin position="194"/>
        <end position="352"/>
    </location>
</feature>
<dbReference type="PANTHER" id="PTHR30146">
    <property type="entry name" value="LACI-RELATED TRANSCRIPTIONAL REPRESSOR"/>
    <property type="match status" value="1"/>
</dbReference>
<name>A0ABU9AP27_9BACT</name>
<keyword evidence="2" id="KW-0238">DNA-binding</keyword>
<dbReference type="InterPro" id="IPR046335">
    <property type="entry name" value="LacI/GalR-like_sensor"/>
</dbReference>
<comment type="caution">
    <text evidence="6">The sequence shown here is derived from an EMBL/GenBank/DDBJ whole genome shotgun (WGS) entry which is preliminary data.</text>
</comment>
<dbReference type="Pfam" id="PF00392">
    <property type="entry name" value="GntR"/>
    <property type="match status" value="1"/>
</dbReference>
<dbReference type="RefSeq" id="WP_341402833.1">
    <property type="nucleotide sequence ID" value="NZ_JBBUKT010000001.1"/>
</dbReference>
<evidence type="ECO:0000256" key="1">
    <source>
        <dbReference type="ARBA" id="ARBA00023015"/>
    </source>
</evidence>
<sequence length="361" mass="40087">MHPFRQRSVIEQVADHLWQGFRNGHWRGQLPGVRSLVQELGVSKDTVEAALRLLESEGSLKSAGPGRRKEIVMARDSTEDRTLRVGVVMSDTLKLINLHSQQMMLDVIRRIENAGHTCFTAERSLRELGYKVTRVTRMIESAKADAWVAYSATREVLECFVSRSIPVMAVGGGFAGLPVASTSTKIDDAIRDSVRTLSALGHRRIVAISPDSWRLPMPSQTGMAYLTALEECGHTPTSYNLPSWDQTPEGLEKLLESLFMITQPTALIFVNPAPYVAALEFLGRKGIRVPRDISVIGMTTGPMFSLLPRSPAHFKWPIDEHVRRVNRWVKSLAKGETDLAQTTFPATFEPGETIAEAKGQK</sequence>
<keyword evidence="3" id="KW-0804">Transcription</keyword>
<protein>
    <submittedName>
        <fullName evidence="6">Substrate-binding domain-containing protein</fullName>
    </submittedName>
</protein>
<dbReference type="InterPro" id="IPR036388">
    <property type="entry name" value="WH-like_DNA-bd_sf"/>
</dbReference>
<dbReference type="Pfam" id="PF13377">
    <property type="entry name" value="Peripla_BP_3"/>
    <property type="match status" value="1"/>
</dbReference>
<keyword evidence="1" id="KW-0805">Transcription regulation</keyword>
<dbReference type="SUPFAM" id="SSF46785">
    <property type="entry name" value="Winged helix' DNA-binding domain"/>
    <property type="match status" value="1"/>
</dbReference>
<accession>A0ABU9AP27</accession>
<dbReference type="SUPFAM" id="SSF53822">
    <property type="entry name" value="Periplasmic binding protein-like I"/>
    <property type="match status" value="1"/>
</dbReference>